<proteinExistence type="inferred from homology"/>
<comment type="similarity">
    <text evidence="1">Belongs to the phosphohexose mutase family.</text>
</comment>
<accession>A0ABD5SBY1</accession>
<dbReference type="Gene3D" id="3.40.120.10">
    <property type="entry name" value="Alpha-D-Glucose-1,6-Bisphosphate, subunit A, domain 3"/>
    <property type="match status" value="1"/>
</dbReference>
<organism evidence="3 4">
    <name type="scientific">Halorubrum tibetense</name>
    <dbReference type="NCBI Taxonomy" id="175631"/>
    <lineage>
        <taxon>Archaea</taxon>
        <taxon>Methanobacteriati</taxon>
        <taxon>Methanobacteriota</taxon>
        <taxon>Stenosarchaea group</taxon>
        <taxon>Halobacteria</taxon>
        <taxon>Halobacteriales</taxon>
        <taxon>Haloferacaceae</taxon>
        <taxon>Halorubrum</taxon>
    </lineage>
</organism>
<evidence type="ECO:0000313" key="3">
    <source>
        <dbReference type="EMBL" id="MFC6754253.1"/>
    </source>
</evidence>
<dbReference type="Pfam" id="PF02878">
    <property type="entry name" value="PGM_PMM_I"/>
    <property type="match status" value="1"/>
</dbReference>
<protein>
    <recommendedName>
        <fullName evidence="2">Alpha-D-phosphohexomutase alpha/beta/alpha domain-containing protein</fullName>
    </recommendedName>
</protein>
<gene>
    <name evidence="3" type="ORF">ACFQEU_12385</name>
</gene>
<feature type="domain" description="Alpha-D-phosphohexomutase alpha/beta/alpha" evidence="2">
    <location>
        <begin position="2"/>
        <end position="36"/>
    </location>
</feature>
<evidence type="ECO:0000313" key="4">
    <source>
        <dbReference type="Proteomes" id="UP001596442"/>
    </source>
</evidence>
<reference evidence="3 4" key="1">
    <citation type="journal article" date="2019" name="Int. J. Syst. Evol. Microbiol.">
        <title>The Global Catalogue of Microorganisms (GCM) 10K type strain sequencing project: providing services to taxonomists for standard genome sequencing and annotation.</title>
        <authorList>
            <consortium name="The Broad Institute Genomics Platform"/>
            <consortium name="The Broad Institute Genome Sequencing Center for Infectious Disease"/>
            <person name="Wu L."/>
            <person name="Ma J."/>
        </authorList>
    </citation>
    <scope>NUCLEOTIDE SEQUENCE [LARGE SCALE GENOMIC DNA]</scope>
    <source>
        <strain evidence="3 4">CGMCC 1.3239</strain>
    </source>
</reference>
<feature type="non-terminal residue" evidence="3">
    <location>
        <position position="37"/>
    </location>
</feature>
<dbReference type="RefSeq" id="WP_379782589.1">
    <property type="nucleotide sequence ID" value="NZ_JBHSWW010000224.1"/>
</dbReference>
<sequence>MFGTSGIRGRVGESVTAAVALDVGRAVGTETDRVVVG</sequence>
<dbReference type="InterPro" id="IPR016055">
    <property type="entry name" value="A-D-PHexomutase_a/b/a-I/II/III"/>
</dbReference>
<dbReference type="EMBL" id="JBHSWW010000224">
    <property type="protein sequence ID" value="MFC6754253.1"/>
    <property type="molecule type" value="Genomic_DNA"/>
</dbReference>
<dbReference type="SUPFAM" id="SSF53738">
    <property type="entry name" value="Phosphoglucomutase, first 3 domains"/>
    <property type="match status" value="1"/>
</dbReference>
<keyword evidence="4" id="KW-1185">Reference proteome</keyword>
<evidence type="ECO:0000259" key="2">
    <source>
        <dbReference type="Pfam" id="PF02878"/>
    </source>
</evidence>
<dbReference type="InterPro" id="IPR005844">
    <property type="entry name" value="A-D-PHexomutase_a/b/a-I"/>
</dbReference>
<dbReference type="AlphaFoldDB" id="A0ABD5SBY1"/>
<comment type="caution">
    <text evidence="3">The sequence shown here is derived from an EMBL/GenBank/DDBJ whole genome shotgun (WGS) entry which is preliminary data.</text>
</comment>
<name>A0ABD5SBY1_9EURY</name>
<evidence type="ECO:0000256" key="1">
    <source>
        <dbReference type="ARBA" id="ARBA00010231"/>
    </source>
</evidence>
<dbReference type="Proteomes" id="UP001596442">
    <property type="component" value="Unassembled WGS sequence"/>
</dbReference>